<reference evidence="1 2" key="1">
    <citation type="submission" date="2023-04" db="EMBL/GenBank/DDBJ databases">
        <title>Colletotrichum tabacum stain YC1 causing leaf anthracnose on Nicotiana tabacum(L.) cv.</title>
        <authorList>
            <person name="Ji Z."/>
            <person name="Wang M."/>
            <person name="Zhang J."/>
            <person name="Wang N."/>
            <person name="Zhou Z."/>
        </authorList>
    </citation>
    <scope>NUCLEOTIDE SEQUENCE [LARGE SCALE GENOMIC DNA]</scope>
    <source>
        <strain evidence="1 2">YC1</strain>
    </source>
</reference>
<gene>
    <name evidence="1" type="ORF">QIS74_09719</name>
</gene>
<dbReference type="AlphaFoldDB" id="A0AAV9T5C9"/>
<name>A0AAV9T5C9_9PEZI</name>
<organism evidence="1 2">
    <name type="scientific">Colletotrichum tabaci</name>
    <dbReference type="NCBI Taxonomy" id="1209068"/>
    <lineage>
        <taxon>Eukaryota</taxon>
        <taxon>Fungi</taxon>
        <taxon>Dikarya</taxon>
        <taxon>Ascomycota</taxon>
        <taxon>Pezizomycotina</taxon>
        <taxon>Sordariomycetes</taxon>
        <taxon>Hypocreomycetidae</taxon>
        <taxon>Glomerellales</taxon>
        <taxon>Glomerellaceae</taxon>
        <taxon>Colletotrichum</taxon>
        <taxon>Colletotrichum destructivum species complex</taxon>
    </lineage>
</organism>
<protein>
    <submittedName>
        <fullName evidence="1">Uncharacterized protein</fullName>
    </submittedName>
</protein>
<keyword evidence="2" id="KW-1185">Reference proteome</keyword>
<comment type="caution">
    <text evidence="1">The sequence shown here is derived from an EMBL/GenBank/DDBJ whole genome shotgun (WGS) entry which is preliminary data.</text>
</comment>
<dbReference type="Proteomes" id="UP001327957">
    <property type="component" value="Unassembled WGS sequence"/>
</dbReference>
<evidence type="ECO:0000313" key="1">
    <source>
        <dbReference type="EMBL" id="KAK6213717.1"/>
    </source>
</evidence>
<dbReference type="EMBL" id="JASAOK010000044">
    <property type="protein sequence ID" value="KAK6213717.1"/>
    <property type="molecule type" value="Genomic_DNA"/>
</dbReference>
<evidence type="ECO:0000313" key="2">
    <source>
        <dbReference type="Proteomes" id="UP001327957"/>
    </source>
</evidence>
<accession>A0AAV9T5C9</accession>
<sequence length="211" mass="23458">MAFFWALQTDSLEREEFSWIDFDRFDLNKMVSVQSYDENLVNQWALSWNLAPNPITDTFCSIGTIALYSFVAGKANSGLQEKRIRWLLNAGAKPYPPGRETEMFSPIRHLLHSLRLLPYLTNNDLGSYLESENSLCGSIAVIDVLAAADRWNAFATDVTGNSEGLLTMAAHYCGMCGRVAAVDEELSKNIHSMLEGNMPSKLVAILKAVDA</sequence>
<proteinExistence type="predicted"/>